<keyword evidence="13" id="KW-1185">Reference proteome</keyword>
<feature type="non-terminal residue" evidence="12">
    <location>
        <position position="658"/>
    </location>
</feature>
<dbReference type="CDD" id="cd04056">
    <property type="entry name" value="Peptidases_S53"/>
    <property type="match status" value="1"/>
</dbReference>
<evidence type="ECO:0000256" key="7">
    <source>
        <dbReference type="ARBA" id="ARBA00023145"/>
    </source>
</evidence>
<feature type="domain" description="Peptidase S53" evidence="11">
    <location>
        <begin position="232"/>
        <end position="657"/>
    </location>
</feature>
<keyword evidence="2 8" id="KW-0645">Protease</keyword>
<dbReference type="GO" id="GO:0008240">
    <property type="term" value="F:tripeptidyl-peptidase activity"/>
    <property type="evidence" value="ECO:0007669"/>
    <property type="project" value="TreeGrafter"/>
</dbReference>
<dbReference type="Pfam" id="PF09286">
    <property type="entry name" value="Pro-kuma_activ"/>
    <property type="match status" value="1"/>
</dbReference>
<evidence type="ECO:0000256" key="2">
    <source>
        <dbReference type="ARBA" id="ARBA00022670"/>
    </source>
</evidence>
<dbReference type="SMART" id="SM00944">
    <property type="entry name" value="Pro-kuma_activ"/>
    <property type="match status" value="1"/>
</dbReference>
<dbReference type="SUPFAM" id="SSF54897">
    <property type="entry name" value="Protease propeptides/inhibitors"/>
    <property type="match status" value="1"/>
</dbReference>
<evidence type="ECO:0000313" key="12">
    <source>
        <dbReference type="EMBL" id="RFU29396.1"/>
    </source>
</evidence>
<organism evidence="12 13">
    <name type="scientific">Scytalidium lignicola</name>
    <name type="common">Hyphomycete</name>
    <dbReference type="NCBI Taxonomy" id="5539"/>
    <lineage>
        <taxon>Eukaryota</taxon>
        <taxon>Fungi</taxon>
        <taxon>Dikarya</taxon>
        <taxon>Ascomycota</taxon>
        <taxon>Pezizomycotina</taxon>
        <taxon>Leotiomycetes</taxon>
        <taxon>Leotiomycetes incertae sedis</taxon>
        <taxon>Scytalidium</taxon>
    </lineage>
</organism>
<dbReference type="PANTHER" id="PTHR14218:SF19">
    <property type="entry name" value="SERINE PROTEASE AORO, PUTATIVE (AFU_ORTHOLOGUE AFUA_6G10250)-RELATED"/>
    <property type="match status" value="1"/>
</dbReference>
<dbReference type="CDD" id="cd11377">
    <property type="entry name" value="Pro-peptidase_S53"/>
    <property type="match status" value="1"/>
</dbReference>
<keyword evidence="3 8" id="KW-0479">Metal-binding</keyword>
<evidence type="ECO:0000256" key="4">
    <source>
        <dbReference type="ARBA" id="ARBA00022801"/>
    </source>
</evidence>
<dbReference type="PROSITE" id="PS51695">
    <property type="entry name" value="SEDOLISIN"/>
    <property type="match status" value="1"/>
</dbReference>
<feature type="binding site" evidence="8">
    <location>
        <position position="617"/>
    </location>
    <ligand>
        <name>Ca(2+)</name>
        <dbReference type="ChEBI" id="CHEBI:29108"/>
    </ligand>
</feature>
<dbReference type="InterPro" id="IPR050819">
    <property type="entry name" value="Tripeptidyl-peptidase_I"/>
</dbReference>
<feature type="non-terminal residue" evidence="12">
    <location>
        <position position="1"/>
    </location>
</feature>
<comment type="subcellular location">
    <subcellularLocation>
        <location evidence="1">Secreted</location>
        <location evidence="1">Extracellular space</location>
    </subcellularLocation>
</comment>
<evidence type="ECO:0000256" key="9">
    <source>
        <dbReference type="SAM" id="MobiDB-lite"/>
    </source>
</evidence>
<feature type="active site" description="Charge relay system" evidence="8">
    <location>
        <position position="306"/>
    </location>
</feature>
<name>A0A3E2H7L1_SCYLI</name>
<dbReference type="GO" id="GO:0005576">
    <property type="term" value="C:extracellular region"/>
    <property type="evidence" value="ECO:0007669"/>
    <property type="project" value="UniProtKB-SubCell"/>
</dbReference>
<evidence type="ECO:0000256" key="8">
    <source>
        <dbReference type="PROSITE-ProRule" id="PRU01032"/>
    </source>
</evidence>
<evidence type="ECO:0000256" key="5">
    <source>
        <dbReference type="ARBA" id="ARBA00022825"/>
    </source>
</evidence>
<keyword evidence="6 8" id="KW-0106">Calcium</keyword>
<feature type="binding site" evidence="8">
    <location>
        <position position="616"/>
    </location>
    <ligand>
        <name>Ca(2+)</name>
        <dbReference type="ChEBI" id="CHEBI:29108"/>
    </ligand>
</feature>
<dbReference type="OrthoDB" id="409122at2759"/>
<dbReference type="SUPFAM" id="SSF52743">
    <property type="entry name" value="Subtilisin-like"/>
    <property type="match status" value="1"/>
</dbReference>
<dbReference type="InterPro" id="IPR030400">
    <property type="entry name" value="Sedolisin_dom"/>
</dbReference>
<dbReference type="AlphaFoldDB" id="A0A3E2H7L1"/>
<dbReference type="GO" id="GO:0006508">
    <property type="term" value="P:proteolysis"/>
    <property type="evidence" value="ECO:0007669"/>
    <property type="project" value="UniProtKB-KW"/>
</dbReference>
<feature type="signal peptide" evidence="10">
    <location>
        <begin position="1"/>
        <end position="20"/>
    </location>
</feature>
<feature type="chain" id="PRO_5017825433" description="Peptidase S53 domain-containing protein" evidence="10">
    <location>
        <begin position="21"/>
        <end position="658"/>
    </location>
</feature>
<sequence>MHFLSLAAFALGMGMGVSIASPVRPGPHPARALHEKREASAHWIARTRAAPEIMVPVRIGLAQPNVHLAHDLLMDIADPRSDKYGQHMTAEEVGELFRPSGESITKVREWLHDSGIDAERHEISAGRSWLKFDATVAELESLLATEYHVFHYTQTGEEHLGCHEYHLPQHIQEHIDLITPAVSMTKFKRDEQVKKRAAPKVSSPAAPKTHFTPASMVHDSLVANIDFPCSVAVTPDCIRQLYGVPNNTLAHAGNEIGIFESGEPYYQEDLDSLFELVAPYIPKGTYPIVYSIDGGLALEDGLVGPEADLDLSIAIPLVYPQKAVFFAVDDEKEIELARGFGDTFLDALDASYCTFEGGDDPTLDPQYPDTGPNPEPGLSNGTWGKPEMCGAYKPTNVITVSYGVAEYQYSFFYENRQCLEFLKLGLQGVTVVYASGDYGVAGNGICLAPANVTDEAQLAQYPGAFSPGFPASCPYVTAVGATMLNSTTGLGETAVAWPEYQFYSGGGFSNYWPAPDYQKEALSSYFKNSPPPYGDTVYGTPFYNKSGRGFPDLAAIGINFFMYLGGEPNFAAGTSAAAPLVASMINIINEHRLAAHKRPVGFINPTIYQNPHIFNDITTGNNPGCNTNGFDAVKGWDPVTGLGTPNFPKLLEVFMAMP</sequence>
<dbReference type="STRING" id="5539.A0A3E2H7L1"/>
<keyword evidence="10" id="KW-0732">Signal</keyword>
<gene>
    <name evidence="12" type="ORF">B7463_g6918</name>
</gene>
<dbReference type="InterPro" id="IPR015366">
    <property type="entry name" value="S53_propep"/>
</dbReference>
<dbReference type="GO" id="GO:0046872">
    <property type="term" value="F:metal ion binding"/>
    <property type="evidence" value="ECO:0007669"/>
    <property type="project" value="UniProtKB-UniRule"/>
</dbReference>
<dbReference type="PANTHER" id="PTHR14218">
    <property type="entry name" value="PROTEASE S8 TRIPEPTIDYL PEPTIDASE I CLN2"/>
    <property type="match status" value="1"/>
</dbReference>
<dbReference type="InterPro" id="IPR036852">
    <property type="entry name" value="Peptidase_S8/S53_dom_sf"/>
</dbReference>
<feature type="binding site" evidence="8">
    <location>
        <position position="635"/>
    </location>
    <ligand>
        <name>Ca(2+)</name>
        <dbReference type="ChEBI" id="CHEBI:29108"/>
    </ligand>
</feature>
<comment type="caution">
    <text evidence="12">The sequence shown here is derived from an EMBL/GenBank/DDBJ whole genome shotgun (WGS) entry which is preliminary data.</text>
</comment>
<keyword evidence="5 8" id="KW-0720">Serine protease</keyword>
<feature type="active site" description="Charge relay system" evidence="8">
    <location>
        <position position="575"/>
    </location>
</feature>
<evidence type="ECO:0000256" key="1">
    <source>
        <dbReference type="ARBA" id="ARBA00004239"/>
    </source>
</evidence>
<feature type="region of interest" description="Disordered" evidence="9">
    <location>
        <begin position="359"/>
        <end position="378"/>
    </location>
</feature>
<comment type="cofactor">
    <cofactor evidence="8">
        <name>Ca(2+)</name>
        <dbReference type="ChEBI" id="CHEBI:29108"/>
    </cofactor>
    <text evidence="8">Binds 1 Ca(2+) ion per subunit.</text>
</comment>
<evidence type="ECO:0000313" key="13">
    <source>
        <dbReference type="Proteomes" id="UP000258309"/>
    </source>
</evidence>
<evidence type="ECO:0000256" key="3">
    <source>
        <dbReference type="ARBA" id="ARBA00022723"/>
    </source>
</evidence>
<dbReference type="Gene3D" id="3.40.50.200">
    <property type="entry name" value="Peptidase S8/S53 domain"/>
    <property type="match status" value="1"/>
</dbReference>
<feature type="active site" description="Charge relay system" evidence="8">
    <location>
        <position position="310"/>
    </location>
</feature>
<reference evidence="12 13" key="1">
    <citation type="submission" date="2018-05" db="EMBL/GenBank/DDBJ databases">
        <title>Draft genome sequence of Scytalidium lignicola DSM 105466, a ubiquitous saprotrophic fungus.</title>
        <authorList>
            <person name="Buettner E."/>
            <person name="Gebauer A.M."/>
            <person name="Hofrichter M."/>
            <person name="Liers C."/>
            <person name="Kellner H."/>
        </authorList>
    </citation>
    <scope>NUCLEOTIDE SEQUENCE [LARGE SCALE GENOMIC DNA]</scope>
    <source>
        <strain evidence="12 13">DSM 105466</strain>
    </source>
</reference>
<evidence type="ECO:0000256" key="10">
    <source>
        <dbReference type="SAM" id="SignalP"/>
    </source>
</evidence>
<feature type="binding site" evidence="8">
    <location>
        <position position="637"/>
    </location>
    <ligand>
        <name>Ca(2+)</name>
        <dbReference type="ChEBI" id="CHEBI:29108"/>
    </ligand>
</feature>
<protein>
    <recommendedName>
        <fullName evidence="11">Peptidase S53 domain-containing protein</fullName>
    </recommendedName>
</protein>
<proteinExistence type="predicted"/>
<dbReference type="GO" id="GO:0004252">
    <property type="term" value="F:serine-type endopeptidase activity"/>
    <property type="evidence" value="ECO:0007669"/>
    <property type="project" value="UniProtKB-UniRule"/>
</dbReference>
<keyword evidence="4 8" id="KW-0378">Hydrolase</keyword>
<evidence type="ECO:0000259" key="11">
    <source>
        <dbReference type="PROSITE" id="PS51695"/>
    </source>
</evidence>
<evidence type="ECO:0000256" key="6">
    <source>
        <dbReference type="ARBA" id="ARBA00022837"/>
    </source>
</evidence>
<keyword evidence="7" id="KW-0865">Zymogen</keyword>
<accession>A0A3E2H7L1</accession>
<dbReference type="Proteomes" id="UP000258309">
    <property type="component" value="Unassembled WGS sequence"/>
</dbReference>
<dbReference type="EMBL" id="NCSJ02000129">
    <property type="protein sequence ID" value="RFU29396.1"/>
    <property type="molecule type" value="Genomic_DNA"/>
</dbReference>